<proteinExistence type="predicted"/>
<feature type="compositionally biased region" description="Polar residues" evidence="1">
    <location>
        <begin position="116"/>
        <end position="126"/>
    </location>
</feature>
<evidence type="ECO:0000256" key="1">
    <source>
        <dbReference type="SAM" id="MobiDB-lite"/>
    </source>
</evidence>
<gene>
    <name evidence="2" type="ORF">CONLIGDRAFT_370532</name>
</gene>
<feature type="region of interest" description="Disordered" evidence="1">
    <location>
        <begin position="52"/>
        <end position="155"/>
    </location>
</feature>
<dbReference type="OrthoDB" id="5425892at2759"/>
<feature type="compositionally biased region" description="Polar residues" evidence="1">
    <location>
        <begin position="65"/>
        <end position="77"/>
    </location>
</feature>
<accession>A0A1J7J4N8</accession>
<dbReference type="Proteomes" id="UP000182658">
    <property type="component" value="Unassembled WGS sequence"/>
</dbReference>
<evidence type="ECO:0000313" key="2">
    <source>
        <dbReference type="EMBL" id="OIW28257.1"/>
    </source>
</evidence>
<dbReference type="EMBL" id="KV875098">
    <property type="protein sequence ID" value="OIW28257.1"/>
    <property type="molecule type" value="Genomic_DNA"/>
</dbReference>
<name>A0A1J7J4N8_9PEZI</name>
<feature type="compositionally biased region" description="Polar residues" evidence="1">
    <location>
        <begin position="87"/>
        <end position="107"/>
    </location>
</feature>
<reference evidence="2 3" key="1">
    <citation type="submission" date="2016-10" db="EMBL/GenBank/DDBJ databases">
        <title>Draft genome sequence of Coniochaeta ligniaria NRRL30616, a lignocellulolytic fungus for bioabatement of inhibitors in plant biomass hydrolysates.</title>
        <authorList>
            <consortium name="DOE Joint Genome Institute"/>
            <person name="Jimenez D.J."/>
            <person name="Hector R.E."/>
            <person name="Riley R."/>
            <person name="Sun H."/>
            <person name="Grigoriev I.V."/>
            <person name="Van Elsas J.D."/>
            <person name="Nichols N.N."/>
        </authorList>
    </citation>
    <scope>NUCLEOTIDE SEQUENCE [LARGE SCALE GENOMIC DNA]</scope>
    <source>
        <strain evidence="2 3">NRRL 30616</strain>
    </source>
</reference>
<dbReference type="InParanoid" id="A0A1J7J4N8"/>
<protein>
    <submittedName>
        <fullName evidence="2">Uncharacterized protein</fullName>
    </submittedName>
</protein>
<keyword evidence="3" id="KW-1185">Reference proteome</keyword>
<sequence>MDLPLDLFHLSVSSSLILKTETLTQLPYINYLPTSPYKLNWYSISTIPHYPPQSTPPKPNPNKTMASTTAPKQQPSLDTVPIPKSAATLTQELTSPASPTTPHSATDAQRGMSHVHSWTPQFNRRQSWSKEEHKHALQMSRVGDVKTGPGFSERS</sequence>
<evidence type="ECO:0000313" key="3">
    <source>
        <dbReference type="Proteomes" id="UP000182658"/>
    </source>
</evidence>
<dbReference type="AlphaFoldDB" id="A0A1J7J4N8"/>
<organism evidence="2 3">
    <name type="scientific">Coniochaeta ligniaria NRRL 30616</name>
    <dbReference type="NCBI Taxonomy" id="1408157"/>
    <lineage>
        <taxon>Eukaryota</taxon>
        <taxon>Fungi</taxon>
        <taxon>Dikarya</taxon>
        <taxon>Ascomycota</taxon>
        <taxon>Pezizomycotina</taxon>
        <taxon>Sordariomycetes</taxon>
        <taxon>Sordariomycetidae</taxon>
        <taxon>Coniochaetales</taxon>
        <taxon>Coniochaetaceae</taxon>
        <taxon>Coniochaeta</taxon>
    </lineage>
</organism>